<evidence type="ECO:0000313" key="1">
    <source>
        <dbReference type="EMBL" id="QCK86456.1"/>
    </source>
</evidence>
<dbReference type="AlphaFoldDB" id="A0A4D7QM13"/>
<reference evidence="1 2" key="1">
    <citation type="submission" date="2019-04" db="EMBL/GenBank/DDBJ databases">
        <title>Phreatobacter aquaticus sp. nov.</title>
        <authorList>
            <person name="Choi A."/>
            <person name="Baek K."/>
        </authorList>
    </citation>
    <scope>NUCLEOTIDE SEQUENCE [LARGE SCALE GENOMIC DNA]</scope>
    <source>
        <strain evidence="1 2">NMCR1094</strain>
    </source>
</reference>
<dbReference type="Pfam" id="PF12098">
    <property type="entry name" value="DUF3574"/>
    <property type="match status" value="1"/>
</dbReference>
<evidence type="ECO:0000313" key="2">
    <source>
        <dbReference type="Proteomes" id="UP000298588"/>
    </source>
</evidence>
<keyword evidence="2" id="KW-1185">Reference proteome</keyword>
<protein>
    <submittedName>
        <fullName evidence="1">DUF3574 domain-containing protein</fullName>
    </submittedName>
</protein>
<dbReference type="OrthoDB" id="794286at2"/>
<dbReference type="Proteomes" id="UP000298588">
    <property type="component" value="Chromosome"/>
</dbReference>
<name>A0A4D7QM13_9HYPH</name>
<organism evidence="1 2">
    <name type="scientific">Phreatobacter aquaticus</name>
    <dbReference type="NCBI Taxonomy" id="2570229"/>
    <lineage>
        <taxon>Bacteria</taxon>
        <taxon>Pseudomonadati</taxon>
        <taxon>Pseudomonadota</taxon>
        <taxon>Alphaproteobacteria</taxon>
        <taxon>Hyphomicrobiales</taxon>
        <taxon>Phreatobacteraceae</taxon>
        <taxon>Phreatobacter</taxon>
    </lineage>
</organism>
<gene>
    <name evidence="1" type="ORF">E8L99_12170</name>
</gene>
<dbReference type="RefSeq" id="WP_137099787.1">
    <property type="nucleotide sequence ID" value="NZ_CP039865.1"/>
</dbReference>
<dbReference type="PROSITE" id="PS51257">
    <property type="entry name" value="PROKAR_LIPOPROTEIN"/>
    <property type="match status" value="1"/>
</dbReference>
<dbReference type="InterPro" id="IPR021957">
    <property type="entry name" value="DUF3574"/>
</dbReference>
<dbReference type="KEGG" id="paqt:E8L99_12170"/>
<accession>A0A4D7QM13</accession>
<sequence>MRLWIWPLLGVLLAGCVITSDPECPPGGRPRLVAELLFGRNINDRLGVSEGDFRAFTDHEVTPRFPAGFTVTDARGQYCDSARGVIVREPSKVLMIVLEEPARDLPRLAEIAEAYKRRFSQQAVGIVTRRACAAF</sequence>
<dbReference type="EMBL" id="CP039865">
    <property type="protein sequence ID" value="QCK86456.1"/>
    <property type="molecule type" value="Genomic_DNA"/>
</dbReference>
<proteinExistence type="predicted"/>